<name>A0AAJ3NVK9_ECOLX</name>
<dbReference type="AlphaFoldDB" id="A0AAJ3NVK9"/>
<accession>A0AAJ3NVK9</accession>
<protein>
    <submittedName>
        <fullName evidence="2">Uncharacterized protein</fullName>
    </submittedName>
</protein>
<proteinExistence type="predicted"/>
<reference evidence="2 3" key="1">
    <citation type="submission" date="2010-04" db="EMBL/GenBank/DDBJ databases">
        <title>The Genome Sequence of Escherichia coli H605.</title>
        <authorList>
            <consortium name="The Broad Institute Genome Sequencing Platform"/>
            <consortium name="The Broad Institute Genome Sequencing Center for Infectious Disease"/>
            <person name="Feldgarden M."/>
            <person name="Gordon D.M."/>
            <person name="Johnson J.R."/>
            <person name="Johnston B.D."/>
            <person name="Young S."/>
            <person name="Zeng Q."/>
            <person name="Koehrsen M."/>
            <person name="Alvarado L."/>
            <person name="Berlin A.M."/>
            <person name="Borenstein D."/>
            <person name="Chapman S.B."/>
            <person name="Chen Z."/>
            <person name="Engels R."/>
            <person name="Freedman E."/>
            <person name="Gellesch M."/>
            <person name="Goldberg J."/>
            <person name="Griggs A."/>
            <person name="Gujja S."/>
            <person name="Heilman E.R."/>
            <person name="Heiman D.I."/>
            <person name="Hepburn T.A."/>
            <person name="Howarth C."/>
            <person name="Jen D."/>
            <person name="Larson L."/>
            <person name="Mehta T."/>
            <person name="Park D."/>
            <person name="Pearson M."/>
            <person name="Richards J."/>
            <person name="Roberts A."/>
            <person name="Saif S."/>
            <person name="Shea T.D."/>
            <person name="Shenoy N."/>
            <person name="Sisk P."/>
            <person name="Stolte C."/>
            <person name="Sykes S.N."/>
            <person name="Walk T."/>
            <person name="White J."/>
            <person name="Yandava C."/>
            <person name="Haas B."/>
            <person name="Henn M.R."/>
            <person name="Nusbaum C."/>
            <person name="Birren B."/>
        </authorList>
    </citation>
    <scope>NUCLEOTIDE SEQUENCE [LARGE SCALE GENOMIC DNA]</scope>
    <source>
        <strain evidence="2 3">H605</strain>
    </source>
</reference>
<gene>
    <name evidence="2" type="ORF">EATG_04229</name>
</gene>
<organism evidence="2 3">
    <name type="scientific">Escherichia coli H605</name>
    <dbReference type="NCBI Taxonomy" id="656410"/>
    <lineage>
        <taxon>Bacteria</taxon>
        <taxon>Pseudomonadati</taxon>
        <taxon>Pseudomonadota</taxon>
        <taxon>Gammaproteobacteria</taxon>
        <taxon>Enterobacterales</taxon>
        <taxon>Enterobacteriaceae</taxon>
        <taxon>Escherichia</taxon>
    </lineage>
</organism>
<evidence type="ECO:0000256" key="1">
    <source>
        <dbReference type="SAM" id="MobiDB-lite"/>
    </source>
</evidence>
<sequence>MTANPTRCARLVFAQSALCLAPPRSAPQSVQRKASLCCWQWCRSVAPQSPPSLAAPVVRSGPVIVGQPVVRGCRPGGLRLKGLYARPASSGCGGSCRAKRPRVTRSRLASHRCPPRSGVVMQRQPPVRQRCHRAPFRRLRTLCRPHPQTPRRGPAMPPEASWRPPVTGCRKRT</sequence>
<feature type="region of interest" description="Disordered" evidence="1">
    <location>
        <begin position="143"/>
        <end position="173"/>
    </location>
</feature>
<evidence type="ECO:0000313" key="3">
    <source>
        <dbReference type="Proteomes" id="UP000243401"/>
    </source>
</evidence>
<evidence type="ECO:0000313" key="2">
    <source>
        <dbReference type="EMBL" id="OSL43046.1"/>
    </source>
</evidence>
<dbReference type="EMBL" id="ADJX01000017">
    <property type="protein sequence ID" value="OSL43046.1"/>
    <property type="molecule type" value="Genomic_DNA"/>
</dbReference>
<comment type="caution">
    <text evidence="2">The sequence shown here is derived from an EMBL/GenBank/DDBJ whole genome shotgun (WGS) entry which is preliminary data.</text>
</comment>
<dbReference type="Proteomes" id="UP000243401">
    <property type="component" value="Unassembled WGS sequence"/>
</dbReference>